<feature type="domain" description="ABM" evidence="3">
    <location>
        <begin position="446"/>
        <end position="517"/>
    </location>
</feature>
<dbReference type="EMBL" id="FNKK01000002">
    <property type="protein sequence ID" value="SDQ75468.1"/>
    <property type="molecule type" value="Genomic_DNA"/>
</dbReference>
<dbReference type="InterPro" id="IPR011008">
    <property type="entry name" value="Dimeric_a/b-barrel"/>
</dbReference>
<keyword evidence="5" id="KW-1185">Reference proteome</keyword>
<keyword evidence="4" id="KW-0560">Oxidoreductase</keyword>
<evidence type="ECO:0000256" key="1">
    <source>
        <dbReference type="SAM" id="MobiDB-lite"/>
    </source>
</evidence>
<evidence type="ECO:0000313" key="5">
    <source>
        <dbReference type="Proteomes" id="UP000217103"/>
    </source>
</evidence>
<dbReference type="InterPro" id="IPR007138">
    <property type="entry name" value="ABM_dom"/>
</dbReference>
<accession>A0A1H1DGX6</accession>
<feature type="transmembrane region" description="Helical" evidence="2">
    <location>
        <begin position="6"/>
        <end position="24"/>
    </location>
</feature>
<dbReference type="SUPFAM" id="SSF54909">
    <property type="entry name" value="Dimeric alpha+beta barrel"/>
    <property type="match status" value="1"/>
</dbReference>
<evidence type="ECO:0000256" key="2">
    <source>
        <dbReference type="SAM" id="Phobius"/>
    </source>
</evidence>
<reference evidence="4 5" key="1">
    <citation type="submission" date="2016-10" db="EMBL/GenBank/DDBJ databases">
        <authorList>
            <person name="de Groot N.N."/>
        </authorList>
    </citation>
    <scope>NUCLEOTIDE SEQUENCE [LARGE SCALE GENOMIC DNA]</scope>
    <source>
        <strain evidence="4 5">DSM 43794</strain>
    </source>
</reference>
<dbReference type="Pfam" id="PF03992">
    <property type="entry name" value="ABM"/>
    <property type="match status" value="1"/>
</dbReference>
<proteinExistence type="predicted"/>
<organism evidence="4 5">
    <name type="scientific">Thermostaphylospora chromogena</name>
    <dbReference type="NCBI Taxonomy" id="35622"/>
    <lineage>
        <taxon>Bacteria</taxon>
        <taxon>Bacillati</taxon>
        <taxon>Actinomycetota</taxon>
        <taxon>Actinomycetes</taxon>
        <taxon>Streptosporangiales</taxon>
        <taxon>Thermomonosporaceae</taxon>
        <taxon>Thermostaphylospora</taxon>
    </lineage>
</organism>
<dbReference type="Gene3D" id="3.30.70.100">
    <property type="match status" value="1"/>
</dbReference>
<feature type="transmembrane region" description="Helical" evidence="2">
    <location>
        <begin position="199"/>
        <end position="218"/>
    </location>
</feature>
<gene>
    <name evidence="4" type="ORF">SAMN04489764_1991</name>
</gene>
<feature type="transmembrane region" description="Helical" evidence="2">
    <location>
        <begin position="140"/>
        <end position="163"/>
    </location>
</feature>
<keyword evidence="2" id="KW-1133">Transmembrane helix</keyword>
<evidence type="ECO:0000313" key="4">
    <source>
        <dbReference type="EMBL" id="SDQ75468.1"/>
    </source>
</evidence>
<feature type="transmembrane region" description="Helical" evidence="2">
    <location>
        <begin position="36"/>
        <end position="58"/>
    </location>
</feature>
<keyword evidence="2" id="KW-0812">Transmembrane</keyword>
<feature type="compositionally biased region" description="Acidic residues" evidence="1">
    <location>
        <begin position="225"/>
        <end position="235"/>
    </location>
</feature>
<protein>
    <submittedName>
        <fullName evidence="4">Quinol monooxygenase YgiN</fullName>
    </submittedName>
</protein>
<feature type="transmembrane region" description="Helical" evidence="2">
    <location>
        <begin position="70"/>
        <end position="89"/>
    </location>
</feature>
<feature type="compositionally biased region" description="Basic and acidic residues" evidence="1">
    <location>
        <begin position="322"/>
        <end position="341"/>
    </location>
</feature>
<name>A0A1H1DGX6_9ACTN</name>
<sequence>MEVIVAVLAFAGSLFAAVGTAAFISRLRSERSGWLGAWSVAAAALCASLGVVAIGHFLGFGPTTFRLYQVTGSLIAPVWLGIGVIQLLARKVPPKFLSWLWGGAFTFVAVIIMAVDPVNKSSEFGKSLPFGSDHWNQPPAYLLIAGHAVVTMILVVGLVLAILRWRNGDEYDADNMHAMLVLMPTGVAMIASFRLDLPGLVRVGLLAVMAAAFWYVILRPLAPYEDEEDEEEESDSGGWDRDGNQRAAAGSGDRKIESARTPASSGPATGGHARVPAAGWRAEPPAARSATAEHGMPGVDRPAPGRQGRRRSGLGDLVAEYRASDREAEYAGRMRPSHDDSFDGQGSGYGMGGDPALAPQRGRHRDTGAHALPGRDTGAHALPGGRDTGAHARSGRGRRARPDRYDQEIGPGSDLPSAGGYHPGPEIAGHRASGNVRPSSSIYGLLTVFTLMDGAGEAFDRLAEETVEGVRRYEPDNLIFVCHGVKQAPLQRIVYELYRDEAAYREHQRQPHVERFVTERQSLVLATNVIELNVNAAKSVPLPSAFPV</sequence>
<feature type="region of interest" description="Disordered" evidence="1">
    <location>
        <begin position="225"/>
        <end position="435"/>
    </location>
</feature>
<feature type="transmembrane region" description="Helical" evidence="2">
    <location>
        <begin position="96"/>
        <end position="115"/>
    </location>
</feature>
<dbReference type="AlphaFoldDB" id="A0A1H1DGX6"/>
<evidence type="ECO:0000259" key="3">
    <source>
        <dbReference type="Pfam" id="PF03992"/>
    </source>
</evidence>
<dbReference type="Proteomes" id="UP000217103">
    <property type="component" value="Unassembled WGS sequence"/>
</dbReference>
<dbReference type="GO" id="GO:0004497">
    <property type="term" value="F:monooxygenase activity"/>
    <property type="evidence" value="ECO:0007669"/>
    <property type="project" value="UniProtKB-KW"/>
</dbReference>
<keyword evidence="4" id="KW-0503">Monooxygenase</keyword>
<keyword evidence="2" id="KW-0472">Membrane</keyword>